<gene>
    <name evidence="8" type="ORF">SAPINGB_P000395</name>
</gene>
<evidence type="ECO:0000256" key="1">
    <source>
        <dbReference type="ARBA" id="ARBA00004123"/>
    </source>
</evidence>
<dbReference type="GO" id="GO:0000172">
    <property type="term" value="C:ribonuclease MRP complex"/>
    <property type="evidence" value="ECO:0007669"/>
    <property type="project" value="InterPro"/>
</dbReference>
<dbReference type="InterPro" id="IPR055079">
    <property type="entry name" value="POP1_C"/>
</dbReference>
<dbReference type="InterPro" id="IPR039182">
    <property type="entry name" value="Pop1"/>
</dbReference>
<feature type="region of interest" description="Disordered" evidence="4">
    <location>
        <begin position="99"/>
        <end position="118"/>
    </location>
</feature>
<evidence type="ECO:0000256" key="4">
    <source>
        <dbReference type="SAM" id="MobiDB-lite"/>
    </source>
</evidence>
<sequence length="861" mass="95129">MAGTNNSATSRKRAKLRNARQILVQHQDPAIDGGKLNVPEFLRARRFEISQLQSAMLKSRSAASKRAFQALPRSLRRRTASHNVKRMPKRLRDRARYEMLASDSSSSSSSSKTTSKQTLDKIGLVKSKKLRGYLRVKQRALTQSLKAQAKSAAVVPVPTEKAKQTEQAAASAAESTTTPTPTPVLAAPTLKFNKQATNELAAPPPGKTKYAHRQRTKTWLPTHVWHAKRAHLTSLWSFAIPTHPSLKAYRATHRAASRPGVAIAWDASYTASFILEAPDETLLIKTLACVTLGSYAHTDQLANGVRSWQGMAYEPSGAALAPVLVVWEPQQQQQQQQQQQPNTSYKALLRCHPAASVRLVSLLDHLRSLTKFEYHDFRYLLGSIDITGPRSLPALNAIFKLKPGDHKAALWNNIGCFSNSAALPSNVVIALEATDPRLSYPPHYSTTTTNNNNNNTNNNNDNNSSHTDFDPVQLIANWPDKTLVDPATPSIFDSSVINNSYINQPSQKSIDKRRAAATSNSTHLPFTNSDPTFPVLLLKTSPNSWTAIIPWGWVMPTWYSLQHLPGIRLGGLDQRHQLAFESGQLYFPTDYVGCSAALTTIEKEARQIRETWARKPLKKRISYRRALISKSTIDGSTLRVRGEIGSPFRCDWKYLWKIHGGVGDQKDPQDIEVEGLEETCAHQFLEESKKYTPKPNISNIQSFISDSLQAETQQVPHTYATFSNYAQSINTTVDPPTPTPNSPKPLLVTPVKIHCVTRGTPQPNARIYRIPPDQTKLWLASCASPGTPSPTCPDSSYLIGFVTSGAFNLRHASGTGVGAVATYIYNTQVSNKNSMLCLVRNVGSSVTRLAKISQIPLVNAY</sequence>
<feature type="domain" description="Pop1 N-terminal" evidence="5">
    <location>
        <begin position="41"/>
        <end position="277"/>
    </location>
</feature>
<keyword evidence="3" id="KW-0539">Nucleus</keyword>
<evidence type="ECO:0000259" key="7">
    <source>
        <dbReference type="Pfam" id="PF22770"/>
    </source>
</evidence>
<comment type="subcellular location">
    <subcellularLocation>
        <location evidence="1">Nucleus</location>
    </subcellularLocation>
</comment>
<keyword evidence="2" id="KW-0819">tRNA processing</keyword>
<dbReference type="Proteomes" id="UP000398389">
    <property type="component" value="Unassembled WGS sequence"/>
</dbReference>
<dbReference type="Pfam" id="PF22770">
    <property type="entry name" value="POP1_C"/>
    <property type="match status" value="1"/>
</dbReference>
<dbReference type="OrthoDB" id="442863at2759"/>
<protein>
    <recommendedName>
        <fullName evidence="10">Pop1 N-terminal domain-containing protein</fullName>
    </recommendedName>
</protein>
<keyword evidence="9" id="KW-1185">Reference proteome</keyword>
<organism evidence="8 9">
    <name type="scientific">Magnusiomyces paraingens</name>
    <dbReference type="NCBI Taxonomy" id="2606893"/>
    <lineage>
        <taxon>Eukaryota</taxon>
        <taxon>Fungi</taxon>
        <taxon>Dikarya</taxon>
        <taxon>Ascomycota</taxon>
        <taxon>Saccharomycotina</taxon>
        <taxon>Dipodascomycetes</taxon>
        <taxon>Dipodascales</taxon>
        <taxon>Dipodascaceae</taxon>
        <taxon>Magnusiomyces</taxon>
    </lineage>
</organism>
<evidence type="ECO:0000256" key="2">
    <source>
        <dbReference type="ARBA" id="ARBA00022694"/>
    </source>
</evidence>
<dbReference type="Pfam" id="PF08170">
    <property type="entry name" value="POPLD"/>
    <property type="match status" value="1"/>
</dbReference>
<evidence type="ECO:0000256" key="3">
    <source>
        <dbReference type="ARBA" id="ARBA00023242"/>
    </source>
</evidence>
<dbReference type="GeneID" id="43579219"/>
<feature type="domain" description="POP1 C-terminal" evidence="7">
    <location>
        <begin position="794"/>
        <end position="854"/>
    </location>
</feature>
<dbReference type="AlphaFoldDB" id="A0A5E8B0A7"/>
<dbReference type="GO" id="GO:0001682">
    <property type="term" value="P:tRNA 5'-leader removal"/>
    <property type="evidence" value="ECO:0007669"/>
    <property type="project" value="InterPro"/>
</dbReference>
<dbReference type="RefSeq" id="XP_031851010.1">
    <property type="nucleotide sequence ID" value="XM_031995119.1"/>
</dbReference>
<reference evidence="8 9" key="1">
    <citation type="submission" date="2019-09" db="EMBL/GenBank/DDBJ databases">
        <authorList>
            <person name="Brejova B."/>
        </authorList>
    </citation>
    <scope>NUCLEOTIDE SEQUENCE [LARGE SCALE GENOMIC DNA]</scope>
</reference>
<dbReference type="PANTHER" id="PTHR22731">
    <property type="entry name" value="RIBONUCLEASES P/MRP PROTEIN SUBUNIT POP1"/>
    <property type="match status" value="1"/>
</dbReference>
<feature type="compositionally biased region" description="Low complexity" evidence="4">
    <location>
        <begin position="446"/>
        <end position="463"/>
    </location>
</feature>
<feature type="domain" description="POPLD" evidence="6">
    <location>
        <begin position="544"/>
        <end position="652"/>
    </location>
</feature>
<feature type="compositionally biased region" description="Low complexity" evidence="4">
    <location>
        <begin position="102"/>
        <end position="116"/>
    </location>
</feature>
<proteinExistence type="predicted"/>
<dbReference type="GO" id="GO:0005655">
    <property type="term" value="C:nucleolar ribonuclease P complex"/>
    <property type="evidence" value="ECO:0007669"/>
    <property type="project" value="InterPro"/>
</dbReference>
<evidence type="ECO:0000259" key="6">
    <source>
        <dbReference type="Pfam" id="PF08170"/>
    </source>
</evidence>
<dbReference type="PANTHER" id="PTHR22731:SF3">
    <property type="entry name" value="RIBONUCLEASES P_MRP PROTEIN SUBUNIT POP1"/>
    <property type="match status" value="1"/>
</dbReference>
<dbReference type="InterPro" id="IPR012590">
    <property type="entry name" value="POPLD_dom"/>
</dbReference>
<name>A0A5E8B0A7_9ASCO</name>
<dbReference type="EMBL" id="CABVLU010000001">
    <property type="protein sequence ID" value="VVT44375.1"/>
    <property type="molecule type" value="Genomic_DNA"/>
</dbReference>
<dbReference type="InterPro" id="IPR009723">
    <property type="entry name" value="Pop1_N"/>
</dbReference>
<evidence type="ECO:0000313" key="8">
    <source>
        <dbReference type="EMBL" id="VVT44375.1"/>
    </source>
</evidence>
<evidence type="ECO:0008006" key="10">
    <source>
        <dbReference type="Google" id="ProtNLM"/>
    </source>
</evidence>
<evidence type="ECO:0000259" key="5">
    <source>
        <dbReference type="Pfam" id="PF06978"/>
    </source>
</evidence>
<accession>A0A5E8B0A7</accession>
<dbReference type="Pfam" id="PF06978">
    <property type="entry name" value="POP1_N"/>
    <property type="match status" value="1"/>
</dbReference>
<feature type="region of interest" description="Disordered" evidence="4">
    <location>
        <begin position="440"/>
        <end position="470"/>
    </location>
</feature>
<evidence type="ECO:0000313" key="9">
    <source>
        <dbReference type="Proteomes" id="UP000398389"/>
    </source>
</evidence>